<comment type="caution">
    <text evidence="1">The sequence shown here is derived from an EMBL/GenBank/DDBJ whole genome shotgun (WGS) entry which is preliminary data.</text>
</comment>
<dbReference type="EMBL" id="JAAOAN010000894">
    <property type="protein sequence ID" value="KAF5698541.1"/>
    <property type="molecule type" value="Genomic_DNA"/>
</dbReference>
<organism evidence="1 2">
    <name type="scientific">Fusarium mundagurra</name>
    <dbReference type="NCBI Taxonomy" id="1567541"/>
    <lineage>
        <taxon>Eukaryota</taxon>
        <taxon>Fungi</taxon>
        <taxon>Dikarya</taxon>
        <taxon>Ascomycota</taxon>
        <taxon>Pezizomycotina</taxon>
        <taxon>Sordariomycetes</taxon>
        <taxon>Hypocreomycetidae</taxon>
        <taxon>Hypocreales</taxon>
        <taxon>Nectriaceae</taxon>
        <taxon>Fusarium</taxon>
        <taxon>Fusarium fujikuroi species complex</taxon>
    </lineage>
</organism>
<evidence type="ECO:0000313" key="1">
    <source>
        <dbReference type="EMBL" id="KAF5698541.1"/>
    </source>
</evidence>
<accession>A0A8H5XS21</accession>
<proteinExistence type="predicted"/>
<dbReference type="OrthoDB" id="5324692at2759"/>
<sequence length="572" mass="63702">MQCDLPPRCPKSREVSSSAYWYRIRGAPDDQWRGIICQYCYAQNIKDTPFADDFEQVQSPEGVATSCRFWTPRVSNLFSSVLSGLSSLDALVNYMRVRAEIPPCPGSNTVNADANYLCFGTTAIEGLTVCEACTEDWLGVFSDHTIGQYPAGTFDEWQCAMRRPSIQRSVRRAFEADDWDACVKAVADCLALQLPVCTGQETFWSSNPWYASRSNKYYICMTCFVEETMLTEFEDEFEFETGQNLDIAERLTGLRKCALGASPPMQCAVRVAIEHNDKDAFHQAISLLCQLPPCTAHITSEYYWTLPGGCTTFSVCYPCFIGRFWVPGYCCLLEQRKLEPNVALACAFNTSHPRCQEYILALGDAVDRGNSSIFFDFITKYSSIPVCPRNTAVAGRAWWGHPEVLFCEDCYESWAKELPLPDSLPVQGQVIEDPCICQIWSPRMRTLWTAVCAAECRGAAISEFRDIGSQRLQVYLETVPRIEQIRAIQRAYGQNVAAQAMAAANYADMQTLKVASGVSGSETYGSSSLGWHETREGAEASKASQAMFSNVNASNSLAAELCQLAARWDGVE</sequence>
<dbReference type="Proteomes" id="UP000544331">
    <property type="component" value="Unassembled WGS sequence"/>
</dbReference>
<dbReference type="AlphaFoldDB" id="A0A8H5XS21"/>
<name>A0A8H5XS21_9HYPO</name>
<evidence type="ECO:0000313" key="2">
    <source>
        <dbReference type="Proteomes" id="UP000544331"/>
    </source>
</evidence>
<reference evidence="1 2" key="1">
    <citation type="submission" date="2020-05" db="EMBL/GenBank/DDBJ databases">
        <title>Identification and distribution of gene clusters putatively required for synthesis of sphingolipid metabolism inhibitors in phylogenetically diverse species of the filamentous fungus Fusarium.</title>
        <authorList>
            <person name="Kim H.-S."/>
            <person name="Busman M."/>
            <person name="Brown D.W."/>
            <person name="Divon H."/>
            <person name="Uhlig S."/>
            <person name="Proctor R.H."/>
        </authorList>
    </citation>
    <scope>NUCLEOTIDE SEQUENCE [LARGE SCALE GENOMIC DNA]</scope>
    <source>
        <strain evidence="1 2">NRRL 66235</strain>
    </source>
</reference>
<protein>
    <submittedName>
        <fullName evidence="1">Integral membrane protein</fullName>
    </submittedName>
</protein>
<gene>
    <name evidence="1" type="ORF">FMUND_15068</name>
</gene>
<keyword evidence="2" id="KW-1185">Reference proteome</keyword>